<dbReference type="Proteomes" id="UP000630445">
    <property type="component" value="Unassembled WGS sequence"/>
</dbReference>
<name>A0A8H6UWV9_9EURO</name>
<sequence>MAAHQEDVIDPTTVTVIREKKDVEQYVAAEDIVKSAQKATDDGHAMGLMEGLRKYPSARFLRFPGFQKRYGVLTNGSYQIPANLQAAISNGVNAGEIVGLLLNGLLCDWLGYRW</sequence>
<comment type="caution">
    <text evidence="2">The sequence shown here is derived from an EMBL/GenBank/DDBJ whole genome shotgun (WGS) entry which is preliminary data.</text>
</comment>
<dbReference type="EMBL" id="JACBAF010002019">
    <property type="protein sequence ID" value="KAF7169827.1"/>
    <property type="molecule type" value="Genomic_DNA"/>
</dbReference>
<evidence type="ECO:0000313" key="1">
    <source>
        <dbReference type="EMBL" id="KAF7128524.1"/>
    </source>
</evidence>
<proteinExistence type="predicted"/>
<evidence type="ECO:0000313" key="3">
    <source>
        <dbReference type="Proteomes" id="UP000630445"/>
    </source>
</evidence>
<protein>
    <submittedName>
        <fullName evidence="2">Uncharacterized protein</fullName>
    </submittedName>
</protein>
<dbReference type="EMBL" id="JACBAD010001919">
    <property type="protein sequence ID" value="KAF7128524.1"/>
    <property type="molecule type" value="Genomic_DNA"/>
</dbReference>
<gene>
    <name evidence="1" type="ORF">CNMCM5793_003312</name>
    <name evidence="2" type="ORF">CNMCM6106_004730</name>
</gene>
<evidence type="ECO:0000313" key="2">
    <source>
        <dbReference type="EMBL" id="KAF7169827.1"/>
    </source>
</evidence>
<dbReference type="AlphaFoldDB" id="A0A8H6UWV9"/>
<reference evidence="2" key="1">
    <citation type="submission" date="2020-06" db="EMBL/GenBank/DDBJ databases">
        <title>Draft genome sequences of strains closely related to Aspergillus parafelis and Aspergillus hiratsukae.</title>
        <authorList>
            <person name="Dos Santos R.A.C."/>
            <person name="Rivero-Menendez O."/>
            <person name="Steenwyk J.L."/>
            <person name="Mead M.E."/>
            <person name="Goldman G.H."/>
            <person name="Alastruey-Izquierdo A."/>
            <person name="Rokas A."/>
        </authorList>
    </citation>
    <scope>NUCLEOTIDE SEQUENCE</scope>
    <source>
        <strain evidence="1">CNM-CM5793</strain>
        <strain evidence="2">CNM-CM6106</strain>
    </source>
</reference>
<dbReference type="Proteomes" id="UP000662466">
    <property type="component" value="Unassembled WGS sequence"/>
</dbReference>
<organism evidence="2 4">
    <name type="scientific">Aspergillus hiratsukae</name>
    <dbReference type="NCBI Taxonomy" id="1194566"/>
    <lineage>
        <taxon>Eukaryota</taxon>
        <taxon>Fungi</taxon>
        <taxon>Dikarya</taxon>
        <taxon>Ascomycota</taxon>
        <taxon>Pezizomycotina</taxon>
        <taxon>Eurotiomycetes</taxon>
        <taxon>Eurotiomycetidae</taxon>
        <taxon>Eurotiales</taxon>
        <taxon>Aspergillaceae</taxon>
        <taxon>Aspergillus</taxon>
        <taxon>Aspergillus subgen. Fumigati</taxon>
    </lineage>
</organism>
<accession>A0A8H6UWV9</accession>
<keyword evidence="3" id="KW-1185">Reference proteome</keyword>
<evidence type="ECO:0000313" key="4">
    <source>
        <dbReference type="Proteomes" id="UP000662466"/>
    </source>
</evidence>